<evidence type="ECO:0000313" key="3">
    <source>
        <dbReference type="Proteomes" id="UP000595894"/>
    </source>
</evidence>
<evidence type="ECO:0000256" key="1">
    <source>
        <dbReference type="SAM" id="Phobius"/>
    </source>
</evidence>
<dbReference type="AlphaFoldDB" id="A0A974NYJ8"/>
<geneLocation type="plasmid" evidence="2 3">
    <name>punnamed1</name>
</geneLocation>
<keyword evidence="2" id="KW-0614">Plasmid</keyword>
<name>A0A974NYJ8_9SPHN</name>
<keyword evidence="3" id="KW-1185">Reference proteome</keyword>
<keyword evidence="1" id="KW-0472">Membrane</keyword>
<organism evidence="2 3">
    <name type="scientific">Sphingomonas aliaeris</name>
    <dbReference type="NCBI Taxonomy" id="2759526"/>
    <lineage>
        <taxon>Bacteria</taxon>
        <taxon>Pseudomonadati</taxon>
        <taxon>Pseudomonadota</taxon>
        <taxon>Alphaproteobacteria</taxon>
        <taxon>Sphingomonadales</taxon>
        <taxon>Sphingomonadaceae</taxon>
        <taxon>Sphingomonas</taxon>
    </lineage>
</organism>
<reference evidence="3" key="1">
    <citation type="submission" date="2020-09" db="EMBL/GenBank/DDBJ databases">
        <title>Sphingomonas sp., a new species isolated from pork steak.</title>
        <authorList>
            <person name="Heidler von Heilborn D."/>
        </authorList>
    </citation>
    <scope>NUCLEOTIDE SEQUENCE [LARGE SCALE GENOMIC DNA]</scope>
    <source>
        <plasmid evidence="3">punnamed1</plasmid>
    </source>
</reference>
<sequence>MTMHAKPTWDQVLTAKHWHPCDLGTHTIAQCSADARHQHAIGWGADVLSFCAVYAVLFSVVRPIERALARRTAAPTRAAAA</sequence>
<dbReference type="KEGG" id="sari:H5J25_18760"/>
<gene>
    <name evidence="2" type="ORF">H5J25_18760</name>
</gene>
<dbReference type="EMBL" id="CP061036">
    <property type="protein sequence ID" value="QQV79291.1"/>
    <property type="molecule type" value="Genomic_DNA"/>
</dbReference>
<feature type="transmembrane region" description="Helical" evidence="1">
    <location>
        <begin position="40"/>
        <end position="61"/>
    </location>
</feature>
<keyword evidence="1" id="KW-0812">Transmembrane</keyword>
<keyword evidence="1" id="KW-1133">Transmembrane helix</keyword>
<accession>A0A974NYJ8</accession>
<evidence type="ECO:0000313" key="2">
    <source>
        <dbReference type="EMBL" id="QQV79291.1"/>
    </source>
</evidence>
<protein>
    <submittedName>
        <fullName evidence="2">Uncharacterized protein</fullName>
    </submittedName>
</protein>
<dbReference type="RefSeq" id="WP_159513286.1">
    <property type="nucleotide sequence ID" value="NZ_CP061036.1"/>
</dbReference>
<dbReference type="Proteomes" id="UP000595894">
    <property type="component" value="Plasmid punnamed1"/>
</dbReference>
<proteinExistence type="predicted"/>